<organism evidence="2 3">
    <name type="scientific">Serratia marcescens</name>
    <dbReference type="NCBI Taxonomy" id="615"/>
    <lineage>
        <taxon>Bacteria</taxon>
        <taxon>Pseudomonadati</taxon>
        <taxon>Pseudomonadota</taxon>
        <taxon>Gammaproteobacteria</taxon>
        <taxon>Enterobacterales</taxon>
        <taxon>Yersiniaceae</taxon>
        <taxon>Serratia</taxon>
    </lineage>
</organism>
<feature type="region of interest" description="Disordered" evidence="1">
    <location>
        <begin position="96"/>
        <end position="115"/>
    </location>
</feature>
<dbReference type="AlphaFoldDB" id="A0AB33FTG2"/>
<dbReference type="EMBL" id="CP029449">
    <property type="protein sequence ID" value="AWL67308.1"/>
    <property type="molecule type" value="Genomic_DNA"/>
</dbReference>
<evidence type="ECO:0000313" key="2">
    <source>
        <dbReference type="EMBL" id="AWL67308.1"/>
    </source>
</evidence>
<dbReference type="Proteomes" id="UP000245399">
    <property type="component" value="Chromosome"/>
</dbReference>
<dbReference type="RefSeq" id="WP_038881175.1">
    <property type="nucleotide sequence ID" value="NZ_CABMHU010000150.1"/>
</dbReference>
<feature type="compositionally biased region" description="Polar residues" evidence="1">
    <location>
        <begin position="96"/>
        <end position="108"/>
    </location>
</feature>
<name>A0AB33FTG2_SERMA</name>
<sequence length="233" mass="25932">MHAKLNKYLQMAFNNANGNEAAQALKMLAITMQEQGVNPASLLQMKNDSASSALVVELRRELSVLKTDYNGMVDRYNTVVRAYKARGEKIAALESLSENGTAETQEGPEQQHEGSIADQIRKMKNVTADLANHPKAKATRRLSGDLAAQNEQFKGSWNYQEPSQNSKYGDAHYSYNYGDTLHIWISKSETSDGFSVSVVTIGPRGGRKDPSYHSFKDEAALMDWLLKKWGVLK</sequence>
<accession>A0AB33FTG2</accession>
<gene>
    <name evidence="2" type="ORF">DKC05_06330</name>
</gene>
<evidence type="ECO:0000313" key="3">
    <source>
        <dbReference type="Proteomes" id="UP000245399"/>
    </source>
</evidence>
<reference evidence="2 3" key="1">
    <citation type="submission" date="2018-05" db="EMBL/GenBank/DDBJ databases">
        <title>Klebsiella quasipneumonaiae provides a window into carbapenemase gene transfer, plasmid rearrangements and nosocomial acquisition from the hospital environment.</title>
        <authorList>
            <person name="Mathers A.J."/>
            <person name="Vegesana K."/>
            <person name="Stoesser N."/>
            <person name="Crook D."/>
            <person name="Vaughan A."/>
            <person name="Barry K."/>
            <person name="Parikh H."/>
            <person name="Sebra R."/>
            <person name="Kotay S."/>
            <person name="Walker A.S."/>
            <person name="Sheppard A.E."/>
        </authorList>
    </citation>
    <scope>NUCLEOTIDE SEQUENCE [LARGE SCALE GENOMIC DNA]</scope>
    <source>
        <strain evidence="2 3">CAV1761</strain>
    </source>
</reference>
<protein>
    <submittedName>
        <fullName evidence="2">Uncharacterized protein</fullName>
    </submittedName>
</protein>
<evidence type="ECO:0000256" key="1">
    <source>
        <dbReference type="SAM" id="MobiDB-lite"/>
    </source>
</evidence>
<proteinExistence type="predicted"/>